<keyword evidence="2" id="KW-1185">Reference proteome</keyword>
<reference evidence="1 2" key="1">
    <citation type="journal article" date="2015" name="Genome Biol.">
        <title>Comparative genomics of Steinernema reveals deeply conserved gene regulatory networks.</title>
        <authorList>
            <person name="Dillman A.R."/>
            <person name="Macchietto M."/>
            <person name="Porter C.F."/>
            <person name="Rogers A."/>
            <person name="Williams B."/>
            <person name="Antoshechkin I."/>
            <person name="Lee M.M."/>
            <person name="Goodwin Z."/>
            <person name="Lu X."/>
            <person name="Lewis E.E."/>
            <person name="Goodrich-Blair H."/>
            <person name="Stock S.P."/>
            <person name="Adams B.J."/>
            <person name="Sternberg P.W."/>
            <person name="Mortazavi A."/>
        </authorList>
    </citation>
    <scope>NUCLEOTIDE SEQUENCE [LARGE SCALE GENOMIC DNA]</scope>
    <source>
        <strain evidence="1 2">ALL</strain>
    </source>
</reference>
<name>A0A4U5NY69_STECR</name>
<comment type="caution">
    <text evidence="1">The sequence shown here is derived from an EMBL/GenBank/DDBJ whole genome shotgun (WGS) entry which is preliminary data.</text>
</comment>
<proteinExistence type="predicted"/>
<organism evidence="1 2">
    <name type="scientific">Steinernema carpocapsae</name>
    <name type="common">Entomopathogenic nematode</name>
    <dbReference type="NCBI Taxonomy" id="34508"/>
    <lineage>
        <taxon>Eukaryota</taxon>
        <taxon>Metazoa</taxon>
        <taxon>Ecdysozoa</taxon>
        <taxon>Nematoda</taxon>
        <taxon>Chromadorea</taxon>
        <taxon>Rhabditida</taxon>
        <taxon>Tylenchina</taxon>
        <taxon>Panagrolaimomorpha</taxon>
        <taxon>Strongyloidoidea</taxon>
        <taxon>Steinernematidae</taxon>
        <taxon>Steinernema</taxon>
    </lineage>
</organism>
<accession>A0A4U5NY69</accession>
<dbReference type="EMBL" id="AZBU02000003">
    <property type="protein sequence ID" value="TKR88224.1"/>
    <property type="molecule type" value="Genomic_DNA"/>
</dbReference>
<sequence length="87" mass="9778">MCTYSQMSGKFVKEIWSIFGGSHPDAELFAAGPSERREFAMRYFWSAVSAICGNFNAMSPPSTPVRRPEKTILRKRLVTASPTVFEI</sequence>
<evidence type="ECO:0000313" key="2">
    <source>
        <dbReference type="Proteomes" id="UP000298663"/>
    </source>
</evidence>
<dbReference type="AlphaFoldDB" id="A0A4U5NY69"/>
<dbReference type="Proteomes" id="UP000298663">
    <property type="component" value="Unassembled WGS sequence"/>
</dbReference>
<protein>
    <submittedName>
        <fullName evidence="1">Uncharacterized protein</fullName>
    </submittedName>
</protein>
<evidence type="ECO:0000313" key="1">
    <source>
        <dbReference type="EMBL" id="TKR88224.1"/>
    </source>
</evidence>
<reference evidence="1 2" key="2">
    <citation type="journal article" date="2019" name="G3 (Bethesda)">
        <title>Hybrid Assembly of the Genome of the Entomopathogenic Nematode Steinernema carpocapsae Identifies the X-Chromosome.</title>
        <authorList>
            <person name="Serra L."/>
            <person name="Macchietto M."/>
            <person name="Macias-Munoz A."/>
            <person name="McGill C.J."/>
            <person name="Rodriguez I.M."/>
            <person name="Rodriguez B."/>
            <person name="Murad R."/>
            <person name="Mortazavi A."/>
        </authorList>
    </citation>
    <scope>NUCLEOTIDE SEQUENCE [LARGE SCALE GENOMIC DNA]</scope>
    <source>
        <strain evidence="1 2">ALL</strain>
    </source>
</reference>
<gene>
    <name evidence="1" type="ORF">L596_012504</name>
</gene>